<evidence type="ECO:0000313" key="7">
    <source>
        <dbReference type="EMBL" id="KNC53953.1"/>
    </source>
</evidence>
<feature type="transmembrane region" description="Helical" evidence="5">
    <location>
        <begin position="638"/>
        <end position="656"/>
    </location>
</feature>
<keyword evidence="3 5" id="KW-1133">Transmembrane helix</keyword>
<dbReference type="GeneID" id="25570191"/>
<evidence type="ECO:0000259" key="6">
    <source>
        <dbReference type="Pfam" id="PF01490"/>
    </source>
</evidence>
<evidence type="ECO:0000256" key="3">
    <source>
        <dbReference type="ARBA" id="ARBA00022989"/>
    </source>
</evidence>
<feature type="transmembrane region" description="Helical" evidence="5">
    <location>
        <begin position="520"/>
        <end position="542"/>
    </location>
</feature>
<dbReference type="GO" id="GO:0005774">
    <property type="term" value="C:vacuolar membrane"/>
    <property type="evidence" value="ECO:0007669"/>
    <property type="project" value="TreeGrafter"/>
</dbReference>
<reference evidence="7 8" key="1">
    <citation type="submission" date="2010-05" db="EMBL/GenBank/DDBJ databases">
        <title>The Genome Sequence of Thecamonas trahens ATCC 50062.</title>
        <authorList>
            <consortium name="The Broad Institute Genome Sequencing Platform"/>
            <person name="Russ C."/>
            <person name="Cuomo C."/>
            <person name="Shea T."/>
            <person name="Young S.K."/>
            <person name="Zeng Q."/>
            <person name="Koehrsen M."/>
            <person name="Haas B."/>
            <person name="Borodovsky M."/>
            <person name="Guigo R."/>
            <person name="Alvarado L."/>
            <person name="Berlin A."/>
            <person name="Bochicchio J."/>
            <person name="Borenstein D."/>
            <person name="Chapman S."/>
            <person name="Chen Z."/>
            <person name="Freedman E."/>
            <person name="Gellesch M."/>
            <person name="Goldberg J."/>
            <person name="Griggs A."/>
            <person name="Gujja S."/>
            <person name="Heilman E."/>
            <person name="Heiman D."/>
            <person name="Hepburn T."/>
            <person name="Howarth C."/>
            <person name="Jen D."/>
            <person name="Larson L."/>
            <person name="Mehta T."/>
            <person name="Park D."/>
            <person name="Pearson M."/>
            <person name="Roberts A."/>
            <person name="Saif S."/>
            <person name="Shenoy N."/>
            <person name="Sisk P."/>
            <person name="Stolte C."/>
            <person name="Sykes S."/>
            <person name="Thomson T."/>
            <person name="Walk T."/>
            <person name="White J."/>
            <person name="Yandava C."/>
            <person name="Burger G."/>
            <person name="Gray M.W."/>
            <person name="Holland P.W.H."/>
            <person name="King N."/>
            <person name="Lang F.B.F."/>
            <person name="Roger A.J."/>
            <person name="Ruiz-Trillo I."/>
            <person name="Lander E."/>
            <person name="Nusbaum C."/>
        </authorList>
    </citation>
    <scope>NUCLEOTIDE SEQUENCE [LARGE SCALE GENOMIC DNA]</scope>
    <source>
        <strain evidence="7 8">ATCC 50062</strain>
    </source>
</reference>
<keyword evidence="2 5" id="KW-0812">Transmembrane</keyword>
<comment type="subcellular location">
    <subcellularLocation>
        <location evidence="1">Membrane</location>
        <topology evidence="1">Multi-pass membrane protein</topology>
    </subcellularLocation>
</comment>
<proteinExistence type="predicted"/>
<name>A0A0L0DR82_THETB</name>
<organism evidence="7 8">
    <name type="scientific">Thecamonas trahens ATCC 50062</name>
    <dbReference type="NCBI Taxonomy" id="461836"/>
    <lineage>
        <taxon>Eukaryota</taxon>
        <taxon>Apusozoa</taxon>
        <taxon>Apusomonadida</taxon>
        <taxon>Apusomonadidae</taxon>
        <taxon>Thecamonas</taxon>
    </lineage>
</organism>
<accession>A0A0L0DR82</accession>
<feature type="transmembrane region" description="Helical" evidence="5">
    <location>
        <begin position="445"/>
        <end position="467"/>
    </location>
</feature>
<evidence type="ECO:0000256" key="2">
    <source>
        <dbReference type="ARBA" id="ARBA00022692"/>
    </source>
</evidence>
<evidence type="ECO:0000256" key="1">
    <source>
        <dbReference type="ARBA" id="ARBA00004141"/>
    </source>
</evidence>
<dbReference type="AlphaFoldDB" id="A0A0L0DR82"/>
<dbReference type="Proteomes" id="UP000054408">
    <property type="component" value="Unassembled WGS sequence"/>
</dbReference>
<feature type="transmembrane region" description="Helical" evidence="5">
    <location>
        <begin position="562"/>
        <end position="582"/>
    </location>
</feature>
<dbReference type="Pfam" id="PF01490">
    <property type="entry name" value="Aa_trans"/>
    <property type="match status" value="1"/>
</dbReference>
<evidence type="ECO:0000256" key="4">
    <source>
        <dbReference type="ARBA" id="ARBA00023136"/>
    </source>
</evidence>
<dbReference type="InterPro" id="IPR013057">
    <property type="entry name" value="AA_transpt_TM"/>
</dbReference>
<feature type="transmembrane region" description="Helical" evidence="5">
    <location>
        <begin position="310"/>
        <end position="332"/>
    </location>
</feature>
<dbReference type="PANTHER" id="PTHR22950:SF349">
    <property type="entry name" value="AMINO ACID TRANSPORTER TRANSMEMBRANE DOMAIN-CONTAINING PROTEIN"/>
    <property type="match status" value="1"/>
</dbReference>
<dbReference type="PANTHER" id="PTHR22950">
    <property type="entry name" value="AMINO ACID TRANSPORTER"/>
    <property type="match status" value="1"/>
</dbReference>
<feature type="transmembrane region" description="Helical" evidence="5">
    <location>
        <begin position="612"/>
        <end position="632"/>
    </location>
</feature>
<dbReference type="EMBL" id="GL349484">
    <property type="protein sequence ID" value="KNC53953.1"/>
    <property type="molecule type" value="Genomic_DNA"/>
</dbReference>
<gene>
    <name evidence="7" type="ORF">AMSG_12277</name>
</gene>
<keyword evidence="8" id="KW-1185">Reference proteome</keyword>
<feature type="transmembrane region" description="Helical" evidence="5">
    <location>
        <begin position="487"/>
        <end position="508"/>
    </location>
</feature>
<sequence length="716" mass="75614">MADRVWDDEVVVFSDCEYVFAGMDALEAAVVDEGVSPTQAYEQFGGYARVKELTETAVVQIGAVKYDLANRRVVETFEVVVDPGESWPAATFDYLARLTGTVFGPGHGEQAQSALAAFDSFVGNAMWVVMDNDGAVMRRQWPQLAAGPAIRLKPLLTDTPAAGLNSGHLHNLLADDVKAAAGFGAIVDARKDAQEHTGLYDAISMAVFCALADPSPLAGTIASLFFSTRHCPTSQGIPTVAESEPNSVNVIMSETQPLVVNSWRQPAKGGHKNRDGGEGTSSTTGAIFNFLSTTISTGLLSLPGAGRDGGWVAIVMIVGVALVANHTAQLLVACLDAISPRRADDVVLFTSHDSVVHVESGGTVPADNHEISYAAIGRAAYGTPGAVVVGVLQIALLFGACTIFLVLFGNLMSELFDCVSPHIFIIGLVVFMIPLSWLRSLSEVALLSYGGLAASMLTWAIICGYGISDGIQKPVAGGRPILVLANGPVAFNTVVFAFAGHSVLPSIYSSMARPQTLARALNYAFTVIAIVYSTITACGYWAYGSKVGGPSNDIFWNMPTTIFTRIAASALSAHLACAYLVPFNPVAHALERVILPASPDGLPGGWLLRQRMVIRTPLVVASAVVAVSVPFFGELVSLFAAFSVMAMVFTLPPIFFAKLYPERVSRSYAVVLIAIVSLGLIGTGLGLTYASANLVKALRDGGNPFANFLARDCRLN</sequence>
<dbReference type="OrthoDB" id="655540at2759"/>
<dbReference type="eggNOG" id="KOG1303">
    <property type="taxonomic scope" value="Eukaryota"/>
</dbReference>
<feature type="transmembrane region" description="Helical" evidence="5">
    <location>
        <begin position="419"/>
        <end position="438"/>
    </location>
</feature>
<dbReference type="STRING" id="461836.A0A0L0DR82"/>
<evidence type="ECO:0000313" key="8">
    <source>
        <dbReference type="Proteomes" id="UP000054408"/>
    </source>
</evidence>
<dbReference type="GO" id="GO:0015179">
    <property type="term" value="F:L-amino acid transmembrane transporter activity"/>
    <property type="evidence" value="ECO:0007669"/>
    <property type="project" value="TreeGrafter"/>
</dbReference>
<protein>
    <recommendedName>
        <fullName evidence="6">Amino acid transporter transmembrane domain-containing protein</fullName>
    </recommendedName>
</protein>
<evidence type="ECO:0000256" key="5">
    <source>
        <dbReference type="SAM" id="Phobius"/>
    </source>
</evidence>
<feature type="domain" description="Amino acid transporter transmembrane" evidence="6">
    <location>
        <begin position="280"/>
        <end position="672"/>
    </location>
</feature>
<feature type="transmembrane region" description="Helical" evidence="5">
    <location>
        <begin position="668"/>
        <end position="690"/>
    </location>
</feature>
<feature type="transmembrane region" description="Helical" evidence="5">
    <location>
        <begin position="386"/>
        <end position="407"/>
    </location>
</feature>
<dbReference type="RefSeq" id="XP_013754204.1">
    <property type="nucleotide sequence ID" value="XM_013898750.1"/>
</dbReference>
<keyword evidence="4 5" id="KW-0472">Membrane</keyword>